<gene>
    <name evidence="3" type="ORF">IWQ62_002499</name>
</gene>
<keyword evidence="4" id="KW-1185">Reference proteome</keyword>
<dbReference type="AlphaFoldDB" id="A0A9W8E7X5"/>
<feature type="transmembrane region" description="Helical" evidence="1">
    <location>
        <begin position="31"/>
        <end position="48"/>
    </location>
</feature>
<keyword evidence="1" id="KW-0812">Transmembrane</keyword>
<dbReference type="PANTHER" id="PTHR34062">
    <property type="entry name" value="OXIDOREDUCTASE 21 KDA SUBUNIT, PUTATIVE (AFU_ORTHOLOGUE AFUA_4G04750)-RELATED"/>
    <property type="match status" value="1"/>
</dbReference>
<dbReference type="InterPro" id="IPR019721">
    <property type="entry name" value="NADH-UbQ_OxRdtase_su21_N"/>
</dbReference>
<dbReference type="EMBL" id="JANBPY010000537">
    <property type="protein sequence ID" value="KAJ1966145.1"/>
    <property type="molecule type" value="Genomic_DNA"/>
</dbReference>
<sequence>MAIDPSPRPYPVIDADPHFYRVVRYFRSSDYLTWTGLTALGPAIMYWLEKYQPTNLSANQIRSGLRGAGLVGLVGGFLYTYNISSYRFMGFRENAREVAKDQQEMSARAVRGEPLYGKSILSEEVQKVAAGNSKNSQLLMCK</sequence>
<keyword evidence="1" id="KW-1133">Transmembrane helix</keyword>
<evidence type="ECO:0000313" key="4">
    <source>
        <dbReference type="Proteomes" id="UP001150925"/>
    </source>
</evidence>
<proteinExistence type="predicted"/>
<dbReference type="OrthoDB" id="196140at2759"/>
<evidence type="ECO:0000259" key="2">
    <source>
        <dbReference type="Pfam" id="PF10785"/>
    </source>
</evidence>
<feature type="transmembrane region" description="Helical" evidence="1">
    <location>
        <begin position="68"/>
        <end position="86"/>
    </location>
</feature>
<name>A0A9W8E7X5_9FUNG</name>
<reference evidence="3" key="1">
    <citation type="submission" date="2022-07" db="EMBL/GenBank/DDBJ databases">
        <title>Phylogenomic reconstructions and comparative analyses of Kickxellomycotina fungi.</title>
        <authorList>
            <person name="Reynolds N.K."/>
            <person name="Stajich J.E."/>
            <person name="Barry K."/>
            <person name="Grigoriev I.V."/>
            <person name="Crous P."/>
            <person name="Smith M.E."/>
        </authorList>
    </citation>
    <scope>NUCLEOTIDE SEQUENCE</scope>
    <source>
        <strain evidence="3">RSA 1196</strain>
    </source>
</reference>
<feature type="domain" description="NADH-ubiquinone oxidoreductase 21kDa subunit N-terminal" evidence="2">
    <location>
        <begin position="9"/>
        <end position="93"/>
    </location>
</feature>
<dbReference type="Proteomes" id="UP001150925">
    <property type="component" value="Unassembled WGS sequence"/>
</dbReference>
<dbReference type="PANTHER" id="PTHR34062:SF1">
    <property type="entry name" value="NADH-UBIQUINONE OXIDOREDUCTASE 21KDA SUBUNIT N-TERMINAL DOMAIN-CONTAINING PROTEIN"/>
    <property type="match status" value="1"/>
</dbReference>
<evidence type="ECO:0000256" key="1">
    <source>
        <dbReference type="SAM" id="Phobius"/>
    </source>
</evidence>
<organism evidence="3 4">
    <name type="scientific">Dispira parvispora</name>
    <dbReference type="NCBI Taxonomy" id="1520584"/>
    <lineage>
        <taxon>Eukaryota</taxon>
        <taxon>Fungi</taxon>
        <taxon>Fungi incertae sedis</taxon>
        <taxon>Zoopagomycota</taxon>
        <taxon>Kickxellomycotina</taxon>
        <taxon>Dimargaritomycetes</taxon>
        <taxon>Dimargaritales</taxon>
        <taxon>Dimargaritaceae</taxon>
        <taxon>Dispira</taxon>
    </lineage>
</organism>
<dbReference type="Pfam" id="PF10785">
    <property type="entry name" value="NADH-u_ox-rdase"/>
    <property type="match status" value="1"/>
</dbReference>
<keyword evidence="1" id="KW-0472">Membrane</keyword>
<comment type="caution">
    <text evidence="3">The sequence shown here is derived from an EMBL/GenBank/DDBJ whole genome shotgun (WGS) entry which is preliminary data.</text>
</comment>
<evidence type="ECO:0000313" key="3">
    <source>
        <dbReference type="EMBL" id="KAJ1966145.1"/>
    </source>
</evidence>
<protein>
    <recommendedName>
        <fullName evidence="2">NADH-ubiquinone oxidoreductase 21kDa subunit N-terminal domain-containing protein</fullName>
    </recommendedName>
</protein>
<dbReference type="InterPro" id="IPR053229">
    <property type="entry name" value="NADH-Q_oxidrdct_subunit"/>
</dbReference>
<accession>A0A9W8E7X5</accession>